<dbReference type="STRING" id="721133.SAMN05216176_104259"/>
<dbReference type="Pfam" id="PF02534">
    <property type="entry name" value="T4SS-DNA_transf"/>
    <property type="match status" value="1"/>
</dbReference>
<dbReference type="PANTHER" id="PTHR37937">
    <property type="entry name" value="CONJUGATIVE TRANSFER: DNA TRANSPORT"/>
    <property type="match status" value="1"/>
</dbReference>
<keyword evidence="3" id="KW-1003">Cell membrane</keyword>
<dbReference type="PATRIC" id="fig|1231190.3.peg.4270"/>
<organism evidence="7 8">
    <name type="scientific">Nitratireductor indicus C115</name>
    <dbReference type="NCBI Taxonomy" id="1231190"/>
    <lineage>
        <taxon>Bacteria</taxon>
        <taxon>Pseudomonadati</taxon>
        <taxon>Pseudomonadota</taxon>
        <taxon>Alphaproteobacteria</taxon>
        <taxon>Hyphomicrobiales</taxon>
        <taxon>Phyllobacteriaceae</taxon>
        <taxon>Nitratireductor</taxon>
    </lineage>
</organism>
<name>K2NS29_9HYPH</name>
<evidence type="ECO:0000256" key="4">
    <source>
        <dbReference type="ARBA" id="ARBA00022692"/>
    </source>
</evidence>
<dbReference type="SUPFAM" id="SSF52540">
    <property type="entry name" value="P-loop containing nucleoside triphosphate hydrolases"/>
    <property type="match status" value="1"/>
</dbReference>
<evidence type="ECO:0000256" key="3">
    <source>
        <dbReference type="ARBA" id="ARBA00022475"/>
    </source>
</evidence>
<dbReference type="InterPro" id="IPR027417">
    <property type="entry name" value="P-loop_NTPase"/>
</dbReference>
<comment type="subcellular location">
    <subcellularLocation>
        <location evidence="1">Cell membrane</location>
        <topology evidence="1">Multi-pass membrane protein</topology>
    </subcellularLocation>
</comment>
<dbReference type="EMBL" id="AMSI01000017">
    <property type="protein sequence ID" value="EKF40574.1"/>
    <property type="molecule type" value="Genomic_DNA"/>
</dbReference>
<dbReference type="InterPro" id="IPR051539">
    <property type="entry name" value="T4SS-coupling_protein"/>
</dbReference>
<accession>K2NS29</accession>
<dbReference type="GO" id="GO:0005886">
    <property type="term" value="C:plasma membrane"/>
    <property type="evidence" value="ECO:0007669"/>
    <property type="project" value="UniProtKB-SubCell"/>
</dbReference>
<dbReference type="AlphaFoldDB" id="K2NS29"/>
<sequence>MIAGTRAGKGVSAVIPAIIDHDGPVVVLDVKGENFAITRRWRQAQGRHVVVFNPFGVIEAPLDGFNPLDYVRHNHLVRDIDIIADGLVRPESGAGSHFAEISRQIVAAAIEVIITTHDAEDRNLNAVADLLLGAEVEQTLQAWANDPGRFGRRPAQAAATLLSAGDNERGGVKTTIKKAFEWARFDEMRSFLQSSTAALDELLDDTIDLFIAVPLDQLDGQAVFMRLLVNLVLGTVVGQDGRRTANKRILLVLDEFVRLGRMEKLMNIANVAAGAGIEALFVTQDKGQIEAVYGANDTASLLGSCVTTRIFGLGRAETKTAEWAAHALGDQTVLTKSKQAGAKIGEPARISINEHKQKLMAADQILEMPADEMLCLIGSKPPLRLKAIVSHAHPAYRKKLDPNPTMRS</sequence>
<dbReference type="CDD" id="cd01127">
    <property type="entry name" value="TrwB_TraG_TraD_VirD4"/>
    <property type="match status" value="1"/>
</dbReference>
<comment type="caution">
    <text evidence="7">The sequence shown here is derived from an EMBL/GenBank/DDBJ whole genome shotgun (WGS) entry which is preliminary data.</text>
</comment>
<dbReference type="eggNOG" id="COG3505">
    <property type="taxonomic scope" value="Bacteria"/>
</dbReference>
<dbReference type="Proteomes" id="UP000007374">
    <property type="component" value="Unassembled WGS sequence"/>
</dbReference>
<keyword evidence="4" id="KW-0812">Transmembrane</keyword>
<dbReference type="InterPro" id="IPR003688">
    <property type="entry name" value="TraG/VirD4"/>
</dbReference>
<evidence type="ECO:0000256" key="2">
    <source>
        <dbReference type="ARBA" id="ARBA00008806"/>
    </source>
</evidence>
<gene>
    <name evidence="7" type="ORF">NA8A_20657</name>
</gene>
<evidence type="ECO:0000313" key="7">
    <source>
        <dbReference type="EMBL" id="EKF40574.1"/>
    </source>
</evidence>
<reference evidence="7 8" key="1">
    <citation type="journal article" date="2012" name="J. Bacteriol.">
        <title>Genome Sequence of Nitratireductor indicus Type Strain C115.</title>
        <authorList>
            <person name="Lai Q."/>
            <person name="Li G."/>
            <person name="Yu Z."/>
            <person name="Shao Z."/>
        </authorList>
    </citation>
    <scope>NUCLEOTIDE SEQUENCE [LARGE SCALE GENOMIC DNA]</scope>
    <source>
        <strain evidence="7 8">C115</strain>
    </source>
</reference>
<keyword evidence="8" id="KW-1185">Reference proteome</keyword>
<comment type="similarity">
    <text evidence="2">Belongs to the VirD4/TraG family.</text>
</comment>
<evidence type="ECO:0000256" key="1">
    <source>
        <dbReference type="ARBA" id="ARBA00004651"/>
    </source>
</evidence>
<keyword evidence="5" id="KW-1133">Transmembrane helix</keyword>
<keyword evidence="6" id="KW-0472">Membrane</keyword>
<evidence type="ECO:0000256" key="5">
    <source>
        <dbReference type="ARBA" id="ARBA00022989"/>
    </source>
</evidence>
<evidence type="ECO:0000313" key="8">
    <source>
        <dbReference type="Proteomes" id="UP000007374"/>
    </source>
</evidence>
<dbReference type="Gene3D" id="3.40.50.300">
    <property type="entry name" value="P-loop containing nucleotide triphosphate hydrolases"/>
    <property type="match status" value="1"/>
</dbReference>
<protein>
    <submittedName>
        <fullName evidence="7">Conjugal transfer coupling protein TraG</fullName>
    </submittedName>
</protein>
<proteinExistence type="inferred from homology"/>
<evidence type="ECO:0000256" key="6">
    <source>
        <dbReference type="ARBA" id="ARBA00023136"/>
    </source>
</evidence>
<dbReference type="PANTHER" id="PTHR37937:SF1">
    <property type="entry name" value="CONJUGATIVE TRANSFER: DNA TRANSPORT"/>
    <property type="match status" value="1"/>
</dbReference>